<protein>
    <recommendedName>
        <fullName evidence="2">HD domain-containing protein</fullName>
    </recommendedName>
</protein>
<feature type="non-terminal residue" evidence="3">
    <location>
        <position position="190"/>
    </location>
</feature>
<evidence type="ECO:0000313" key="3">
    <source>
        <dbReference type="EMBL" id="GAF83837.1"/>
    </source>
</evidence>
<gene>
    <name evidence="3" type="ORF">S01H1_04323</name>
</gene>
<dbReference type="InterPro" id="IPR050135">
    <property type="entry name" value="dGTPase-like"/>
</dbReference>
<evidence type="ECO:0000259" key="2">
    <source>
        <dbReference type="PROSITE" id="PS51831"/>
    </source>
</evidence>
<proteinExistence type="predicted"/>
<evidence type="ECO:0000256" key="1">
    <source>
        <dbReference type="SAM" id="MobiDB-lite"/>
    </source>
</evidence>
<dbReference type="InterPro" id="IPR003607">
    <property type="entry name" value="HD/PDEase_dom"/>
</dbReference>
<dbReference type="EMBL" id="BARS01002290">
    <property type="protein sequence ID" value="GAF83837.1"/>
    <property type="molecule type" value="Genomic_DNA"/>
</dbReference>
<feature type="region of interest" description="Disordered" evidence="1">
    <location>
        <begin position="20"/>
        <end position="39"/>
    </location>
</feature>
<reference evidence="3" key="1">
    <citation type="journal article" date="2014" name="Front. Microbiol.">
        <title>High frequency of phylogenetically diverse reductive dehalogenase-homologous genes in deep subseafloor sedimentary metagenomes.</title>
        <authorList>
            <person name="Kawai M."/>
            <person name="Futagami T."/>
            <person name="Toyoda A."/>
            <person name="Takaki Y."/>
            <person name="Nishi S."/>
            <person name="Hori S."/>
            <person name="Arai W."/>
            <person name="Tsubouchi T."/>
            <person name="Morono Y."/>
            <person name="Uchiyama I."/>
            <person name="Ito T."/>
            <person name="Fujiyama A."/>
            <person name="Inagaki F."/>
            <person name="Takami H."/>
        </authorList>
    </citation>
    <scope>NUCLEOTIDE SEQUENCE</scope>
    <source>
        <strain evidence="3">Expedition CK06-06</strain>
    </source>
</reference>
<dbReference type="PROSITE" id="PS51831">
    <property type="entry name" value="HD"/>
    <property type="match status" value="1"/>
</dbReference>
<dbReference type="Gene3D" id="1.10.3210.10">
    <property type="entry name" value="Hypothetical protein af1432"/>
    <property type="match status" value="1"/>
</dbReference>
<accession>X0T6M0</accession>
<dbReference type="AlphaFoldDB" id="X0T6M0"/>
<name>X0T6M0_9ZZZZ</name>
<dbReference type="GO" id="GO:0006203">
    <property type="term" value="P:dGTP catabolic process"/>
    <property type="evidence" value="ECO:0007669"/>
    <property type="project" value="TreeGrafter"/>
</dbReference>
<sequence length="190" mass="20980">MSEPDPDSAKTLNQILEEHLGPYAMRSKDSRGRARPMEADATRPPFLRDATRILHSREFRRLKHKTQVFLSPENDHICTRMEHVLHVASIAGVVARCLSLNPDLTEAIALGHDLGHGPFGHSGEDRLDKLAQGIGGFLHEVHALRVVDRLAGSGAGLNLTWEVRDGIVCHCGESFGQVVRPEPKDYALES</sequence>
<dbReference type="GO" id="GO:0008832">
    <property type="term" value="F:dGTPase activity"/>
    <property type="evidence" value="ECO:0007669"/>
    <property type="project" value="TreeGrafter"/>
</dbReference>
<organism evidence="3">
    <name type="scientific">marine sediment metagenome</name>
    <dbReference type="NCBI Taxonomy" id="412755"/>
    <lineage>
        <taxon>unclassified sequences</taxon>
        <taxon>metagenomes</taxon>
        <taxon>ecological metagenomes</taxon>
    </lineage>
</organism>
<dbReference type="Pfam" id="PF01966">
    <property type="entry name" value="HD"/>
    <property type="match status" value="1"/>
</dbReference>
<dbReference type="PANTHER" id="PTHR11373:SF43">
    <property type="entry name" value="DEOXYGUANOSINETRIPHOSPHATE TRIPHOSPHOHYDROLASE-LIKE PROTEIN"/>
    <property type="match status" value="1"/>
</dbReference>
<dbReference type="InterPro" id="IPR006674">
    <property type="entry name" value="HD_domain"/>
</dbReference>
<comment type="caution">
    <text evidence="3">The sequence shown here is derived from an EMBL/GenBank/DDBJ whole genome shotgun (WGS) entry which is preliminary data.</text>
</comment>
<dbReference type="PANTHER" id="PTHR11373">
    <property type="entry name" value="DEOXYNUCLEOSIDE TRIPHOSPHATE TRIPHOSPHOHYDROLASE"/>
    <property type="match status" value="1"/>
</dbReference>
<dbReference type="SMART" id="SM00471">
    <property type="entry name" value="HDc"/>
    <property type="match status" value="1"/>
</dbReference>
<dbReference type="CDD" id="cd00077">
    <property type="entry name" value="HDc"/>
    <property type="match status" value="1"/>
</dbReference>
<feature type="domain" description="HD" evidence="2">
    <location>
        <begin position="80"/>
        <end position="190"/>
    </location>
</feature>
<dbReference type="SUPFAM" id="SSF109604">
    <property type="entry name" value="HD-domain/PDEase-like"/>
    <property type="match status" value="1"/>
</dbReference>